<feature type="transmembrane region" description="Helical" evidence="1">
    <location>
        <begin position="6"/>
        <end position="25"/>
    </location>
</feature>
<proteinExistence type="predicted"/>
<organism evidence="2 3">
    <name type="scientific">Clostridium sardiniense</name>
    <name type="common">Clostridium absonum</name>
    <dbReference type="NCBI Taxonomy" id="29369"/>
    <lineage>
        <taxon>Bacteria</taxon>
        <taxon>Bacillati</taxon>
        <taxon>Bacillota</taxon>
        <taxon>Clostridia</taxon>
        <taxon>Eubacteriales</taxon>
        <taxon>Clostridiaceae</taxon>
        <taxon>Clostridium</taxon>
    </lineage>
</organism>
<evidence type="ECO:0000313" key="3">
    <source>
        <dbReference type="Proteomes" id="UP001299068"/>
    </source>
</evidence>
<comment type="caution">
    <text evidence="2">The sequence shown here is derived from an EMBL/GenBank/DDBJ whole genome shotgun (WGS) entry which is preliminary data.</text>
</comment>
<accession>A0ABS7KWU7</accession>
<sequence>MNIDYFIKLALDIFCIFIFTCWVRYSFKNEKGLSYKALTILLLTNEVASTIENFSENIYNHIYFIFYIIQGIALIIILYSGLKSLFTLIKKFNNEKIKIEY</sequence>
<evidence type="ECO:0000256" key="1">
    <source>
        <dbReference type="SAM" id="Phobius"/>
    </source>
</evidence>
<gene>
    <name evidence="2" type="ORF">K5V21_07480</name>
</gene>
<keyword evidence="3" id="KW-1185">Reference proteome</keyword>
<keyword evidence="1" id="KW-0812">Transmembrane</keyword>
<reference evidence="2 3" key="1">
    <citation type="journal article" date="2021" name="Cell Host Microbe">
        <title>in vivo commensal control of Clostridioides difficile virulence.</title>
        <authorList>
            <person name="Girinathan B.P."/>
            <person name="Dibenedetto N."/>
            <person name="Worley J.N."/>
            <person name="Peltier J."/>
            <person name="Arrieta-Ortiz M.L."/>
            <person name="Rupa Christinal Immanuel S."/>
            <person name="Lavin R."/>
            <person name="Delaney M.L."/>
            <person name="Cummins C."/>
            <person name="Hoffmann M."/>
            <person name="Luo Y."/>
            <person name="Gonzalez-Escalona N."/>
            <person name="Allard M."/>
            <person name="Onderdonk A.B."/>
            <person name="Gerber G.K."/>
            <person name="Sonenshein A.L."/>
            <person name="Baliga N."/>
            <person name="Dupuy B."/>
            <person name="Bry L."/>
        </authorList>
    </citation>
    <scope>NUCLEOTIDE SEQUENCE [LARGE SCALE GENOMIC DNA]</scope>
    <source>
        <strain evidence="2 3">DSM 599</strain>
    </source>
</reference>
<keyword evidence="1" id="KW-0472">Membrane</keyword>
<dbReference type="Proteomes" id="UP001299068">
    <property type="component" value="Unassembled WGS sequence"/>
</dbReference>
<name>A0ABS7KWU7_CLOSR</name>
<keyword evidence="1" id="KW-1133">Transmembrane helix</keyword>
<protein>
    <submittedName>
        <fullName evidence="2">Uncharacterized protein</fullName>
    </submittedName>
</protein>
<dbReference type="RefSeq" id="WP_221860458.1">
    <property type="nucleotide sequence ID" value="NZ_JAIKTU010000005.1"/>
</dbReference>
<dbReference type="EMBL" id="JAIKTU010000005">
    <property type="protein sequence ID" value="MBY0755295.1"/>
    <property type="molecule type" value="Genomic_DNA"/>
</dbReference>
<evidence type="ECO:0000313" key="2">
    <source>
        <dbReference type="EMBL" id="MBY0755295.1"/>
    </source>
</evidence>
<feature type="transmembrane region" description="Helical" evidence="1">
    <location>
        <begin position="61"/>
        <end position="82"/>
    </location>
</feature>